<dbReference type="InterPro" id="IPR015883">
    <property type="entry name" value="Glyco_hydro_20_cat"/>
</dbReference>
<keyword evidence="8" id="KW-1185">Reference proteome</keyword>
<name>A0A0V0SM27_9BILA</name>
<organism evidence="7 8">
    <name type="scientific">Trichinella nelsoni</name>
    <dbReference type="NCBI Taxonomy" id="6336"/>
    <lineage>
        <taxon>Eukaryota</taxon>
        <taxon>Metazoa</taxon>
        <taxon>Ecdysozoa</taxon>
        <taxon>Nematoda</taxon>
        <taxon>Enoplea</taxon>
        <taxon>Dorylaimia</taxon>
        <taxon>Trichinellida</taxon>
        <taxon>Trichinellidae</taxon>
        <taxon>Trichinella</taxon>
    </lineage>
</organism>
<dbReference type="GO" id="GO:0005975">
    <property type="term" value="P:carbohydrate metabolic process"/>
    <property type="evidence" value="ECO:0007669"/>
    <property type="project" value="InterPro"/>
</dbReference>
<dbReference type="InterPro" id="IPR038901">
    <property type="entry name" value="HEXDC-like"/>
</dbReference>
<sequence>MIASVAGVRGGIIPCHSGYVKFLTTESFCLFFSYSGAHCCLIVNIHAGNENNPLEIESDTNLHIVKLSWTDAEDPADYVGLPKDRHFGWHESNERFYYGIERRAAGRPWMPFTKPPPDQLPSFDKISFVPKQLIVHLDLKGAPPRVNQFRDLFEFFKKAGATGLLIEWEDMFPFEGDLEPLKNRNAYTKAEVESILGWAREVGLQVIPLVQVLGHLEWVLKHAEMVELRENVIFPQAVCVSNPNATRLVRLIIDQVLALHGDDVEYVHIGADEVYQYGECARCLENLYNRQLERQDLILEHIANLSIYIRNEFNKRVLVWHDMLNVMEEKSLEKWSLGDLVEPVVWAYAENLEEYLPLELWKRFERIFKHVWGASAFKGADGPSRYYSNVNHYLMNHLSWQKQMNTLVKEKVKLNFRGIILTGWQRYDHFAILCELLPVGIPTLAVSLATLRAGGYDSRVDELTARVLGCDSFRVDTTLLSCTFPGFGIYSSVEQLKAVLADLDESLYSKHEFQGWMNEFSIRNNYSSAQKLVELCPQVRWRVIWFRGFAASFKTQLNEMFIPNTAAEFFAVYVEPTVAHLQKLANFCKRIFAMSSFPRRPFPLQRHSTTGNTTELSQEGEDHANMMLLRSQ</sequence>
<dbReference type="AlphaFoldDB" id="A0A0V0SM27"/>
<comment type="catalytic activity">
    <reaction evidence="1">
        <text>Hydrolysis of terminal non-reducing N-acetyl-D-hexosamine residues in N-acetyl-beta-D-hexosaminides.</text>
        <dbReference type="EC" id="3.2.1.52"/>
    </reaction>
</comment>
<dbReference type="OrthoDB" id="47475at2759"/>
<dbReference type="GO" id="GO:0004563">
    <property type="term" value="F:beta-N-acetylhexosaminidase activity"/>
    <property type="evidence" value="ECO:0007669"/>
    <property type="project" value="UniProtKB-EC"/>
</dbReference>
<evidence type="ECO:0000259" key="6">
    <source>
        <dbReference type="Pfam" id="PF00728"/>
    </source>
</evidence>
<comment type="similarity">
    <text evidence="2">Belongs to the glycosyl hydrolase 20 family.</text>
</comment>
<dbReference type="SUPFAM" id="SSF51445">
    <property type="entry name" value="(Trans)glycosidases"/>
    <property type="match status" value="1"/>
</dbReference>
<accession>A0A0V0SM27</accession>
<dbReference type="CDD" id="cd06565">
    <property type="entry name" value="GH20_GcnA-like"/>
    <property type="match status" value="1"/>
</dbReference>
<reference evidence="7 8" key="1">
    <citation type="submission" date="2015-01" db="EMBL/GenBank/DDBJ databases">
        <title>Evolution of Trichinella species and genotypes.</title>
        <authorList>
            <person name="Korhonen P.K."/>
            <person name="Edoardo P."/>
            <person name="Giuseppe L.R."/>
            <person name="Gasser R.B."/>
        </authorList>
    </citation>
    <scope>NUCLEOTIDE SEQUENCE [LARGE SCALE GENOMIC DNA]</scope>
    <source>
        <strain evidence="7">ISS37</strain>
    </source>
</reference>
<evidence type="ECO:0000313" key="8">
    <source>
        <dbReference type="Proteomes" id="UP000054630"/>
    </source>
</evidence>
<evidence type="ECO:0000256" key="3">
    <source>
        <dbReference type="ARBA" id="ARBA00012663"/>
    </source>
</evidence>
<dbReference type="PANTHER" id="PTHR21040:SF8">
    <property type="entry name" value="BCDNA.GH04120"/>
    <property type="match status" value="1"/>
</dbReference>
<dbReference type="STRING" id="6336.A0A0V0SM27"/>
<dbReference type="PANTHER" id="PTHR21040">
    <property type="entry name" value="BCDNA.GH04120"/>
    <property type="match status" value="1"/>
</dbReference>
<evidence type="ECO:0000256" key="5">
    <source>
        <dbReference type="SAM" id="MobiDB-lite"/>
    </source>
</evidence>
<feature type="compositionally biased region" description="Polar residues" evidence="5">
    <location>
        <begin position="606"/>
        <end position="617"/>
    </location>
</feature>
<evidence type="ECO:0000256" key="1">
    <source>
        <dbReference type="ARBA" id="ARBA00001231"/>
    </source>
</evidence>
<keyword evidence="4" id="KW-0378">Hydrolase</keyword>
<feature type="domain" description="Glycoside hydrolase family 20 catalytic" evidence="6">
    <location>
        <begin position="183"/>
        <end position="328"/>
    </location>
</feature>
<evidence type="ECO:0000256" key="4">
    <source>
        <dbReference type="ARBA" id="ARBA00022801"/>
    </source>
</evidence>
<feature type="region of interest" description="Disordered" evidence="5">
    <location>
        <begin position="603"/>
        <end position="624"/>
    </location>
</feature>
<dbReference type="Gene3D" id="3.20.20.80">
    <property type="entry name" value="Glycosidases"/>
    <property type="match status" value="1"/>
</dbReference>
<comment type="caution">
    <text evidence="7">The sequence shown here is derived from an EMBL/GenBank/DDBJ whole genome shotgun (WGS) entry which is preliminary data.</text>
</comment>
<dbReference type="EMBL" id="JYDL01000002">
    <property type="protein sequence ID" value="KRX27750.1"/>
    <property type="molecule type" value="Genomic_DNA"/>
</dbReference>
<dbReference type="Proteomes" id="UP000054630">
    <property type="component" value="Unassembled WGS sequence"/>
</dbReference>
<dbReference type="EC" id="3.2.1.52" evidence="3"/>
<dbReference type="Pfam" id="PF00728">
    <property type="entry name" value="Glyco_hydro_20"/>
    <property type="match status" value="1"/>
</dbReference>
<dbReference type="InterPro" id="IPR017853">
    <property type="entry name" value="GH"/>
</dbReference>
<evidence type="ECO:0000313" key="7">
    <source>
        <dbReference type="EMBL" id="KRX27750.1"/>
    </source>
</evidence>
<evidence type="ECO:0000256" key="2">
    <source>
        <dbReference type="ARBA" id="ARBA00006285"/>
    </source>
</evidence>
<proteinExistence type="inferred from homology"/>
<protein>
    <recommendedName>
        <fullName evidence="3">beta-N-acetylhexosaminidase</fullName>
        <ecNumber evidence="3">3.2.1.52</ecNumber>
    </recommendedName>
</protein>
<gene>
    <name evidence="7" type="primary">Hexdc</name>
    <name evidence="7" type="ORF">T07_8007</name>
</gene>